<organism evidence="3 4">
    <name type="scientific">Stereocaulon virgatum</name>
    <dbReference type="NCBI Taxonomy" id="373712"/>
    <lineage>
        <taxon>Eukaryota</taxon>
        <taxon>Fungi</taxon>
        <taxon>Dikarya</taxon>
        <taxon>Ascomycota</taxon>
        <taxon>Pezizomycotina</taxon>
        <taxon>Lecanoromycetes</taxon>
        <taxon>OSLEUM clade</taxon>
        <taxon>Lecanoromycetidae</taxon>
        <taxon>Lecanorales</taxon>
        <taxon>Lecanorineae</taxon>
        <taxon>Stereocaulaceae</taxon>
        <taxon>Stereocaulon</taxon>
    </lineage>
</organism>
<feature type="transmembrane region" description="Helical" evidence="2">
    <location>
        <begin position="140"/>
        <end position="162"/>
    </location>
</feature>
<keyword evidence="2" id="KW-0472">Membrane</keyword>
<keyword evidence="4" id="KW-1185">Reference proteome</keyword>
<feature type="compositionally biased region" description="Polar residues" evidence="1">
    <location>
        <begin position="9"/>
        <end position="22"/>
    </location>
</feature>
<name>A0ABR4A6M9_9LECA</name>
<dbReference type="Proteomes" id="UP001590950">
    <property type="component" value="Unassembled WGS sequence"/>
</dbReference>
<keyword evidence="2" id="KW-1133">Transmembrane helix</keyword>
<proteinExistence type="predicted"/>
<evidence type="ECO:0008006" key="5">
    <source>
        <dbReference type="Google" id="ProtNLM"/>
    </source>
</evidence>
<evidence type="ECO:0000313" key="4">
    <source>
        <dbReference type="Proteomes" id="UP001590950"/>
    </source>
</evidence>
<feature type="transmembrane region" description="Helical" evidence="2">
    <location>
        <begin position="210"/>
        <end position="230"/>
    </location>
</feature>
<feature type="transmembrane region" description="Helical" evidence="2">
    <location>
        <begin position="105"/>
        <end position="128"/>
    </location>
</feature>
<evidence type="ECO:0000256" key="2">
    <source>
        <dbReference type="SAM" id="Phobius"/>
    </source>
</evidence>
<comment type="caution">
    <text evidence="3">The sequence shown here is derived from an EMBL/GenBank/DDBJ whole genome shotgun (WGS) entry which is preliminary data.</text>
</comment>
<dbReference type="EMBL" id="JBEFKJ010000028">
    <property type="protein sequence ID" value="KAL2038993.1"/>
    <property type="molecule type" value="Genomic_DNA"/>
</dbReference>
<keyword evidence="2" id="KW-0812">Transmembrane</keyword>
<gene>
    <name evidence="3" type="ORF">N7G274_008333</name>
</gene>
<protein>
    <recommendedName>
        <fullName evidence="5">MARVEL domain-containing protein</fullName>
    </recommendedName>
</protein>
<evidence type="ECO:0000313" key="3">
    <source>
        <dbReference type="EMBL" id="KAL2038993.1"/>
    </source>
</evidence>
<accession>A0ABR4A6M9</accession>
<feature type="region of interest" description="Disordered" evidence="1">
    <location>
        <begin position="1"/>
        <end position="22"/>
    </location>
</feature>
<sequence>MAFRFQAPPASQQKTQMTSNMSPTFSALGRSPSIGPPAYTTDDLQAARNEKQARLLHLMRIAIAAVTLGISIAVIACTAVSLKAYSDSHYGAEWLLPLWPLHVDLRPSHTVLGCGITIAVFGLAYLAATFIPMSRKLHNLNIISSIFSFLALFATLFTTIYASDLTNNLADSASSGTLNSWTCKWQGLDKAGVPANFIEICNEATVALDLVIFLVVMEVLAVGTTAWGWWIESRMKKISVEGGKDEIQLV</sequence>
<evidence type="ECO:0000256" key="1">
    <source>
        <dbReference type="SAM" id="MobiDB-lite"/>
    </source>
</evidence>
<reference evidence="3 4" key="1">
    <citation type="submission" date="2024-09" db="EMBL/GenBank/DDBJ databases">
        <title>Rethinking Asexuality: The Enigmatic Case of Functional Sexual Genes in Lepraria (Stereocaulaceae).</title>
        <authorList>
            <person name="Doellman M."/>
            <person name="Sun Y."/>
            <person name="Barcenas-Pena A."/>
            <person name="Lumbsch H.T."/>
            <person name="Grewe F."/>
        </authorList>
    </citation>
    <scope>NUCLEOTIDE SEQUENCE [LARGE SCALE GENOMIC DNA]</scope>
    <source>
        <strain evidence="3 4">Mercado 3170</strain>
    </source>
</reference>
<feature type="transmembrane region" description="Helical" evidence="2">
    <location>
        <begin position="61"/>
        <end position="85"/>
    </location>
</feature>